<dbReference type="InterPro" id="IPR011051">
    <property type="entry name" value="RmlC_Cupin_sf"/>
</dbReference>
<dbReference type="RefSeq" id="WP_086534505.1">
    <property type="nucleotide sequence ID" value="NZ_JBLKRZ010000001.1"/>
</dbReference>
<accession>A0A243QE79</accession>
<comment type="caution">
    <text evidence="1">The sequence shown here is derived from an EMBL/GenBank/DDBJ whole genome shotgun (WGS) entry which is preliminary data.</text>
</comment>
<dbReference type="InterPro" id="IPR014710">
    <property type="entry name" value="RmlC-like_jellyroll"/>
</dbReference>
<organism evidence="1 2">
    <name type="scientific">Gordonia lacunae</name>
    <dbReference type="NCBI Taxonomy" id="417102"/>
    <lineage>
        <taxon>Bacteria</taxon>
        <taxon>Bacillati</taxon>
        <taxon>Actinomycetota</taxon>
        <taxon>Actinomycetes</taxon>
        <taxon>Mycobacteriales</taxon>
        <taxon>Gordoniaceae</taxon>
        <taxon>Gordonia</taxon>
    </lineage>
</organism>
<sequence>MNSTHLPDLVDQLLSSAREASSRRASHTLHGNSSRHLRQTVIALVAGAALSDHDSPTEATLQVLRGSVVLTSASGGPDIRWEGAEGDLVTIPSTRHGLTAQEDSAILLTVATR</sequence>
<dbReference type="OrthoDB" id="5190473at2"/>
<dbReference type="STRING" id="417102.CA982_05940"/>
<evidence type="ECO:0000313" key="1">
    <source>
        <dbReference type="EMBL" id="OUC79933.1"/>
    </source>
</evidence>
<dbReference type="Proteomes" id="UP000194632">
    <property type="component" value="Unassembled WGS sequence"/>
</dbReference>
<reference evidence="1 2" key="1">
    <citation type="submission" date="2017-05" db="EMBL/GenBank/DDBJ databases">
        <title>Biotechnological potential of actinobacteria isolated from South African environments.</title>
        <authorList>
            <person name="Le Roes-Hill M."/>
            <person name="Prins A."/>
            <person name="Durrell K.A."/>
        </authorList>
    </citation>
    <scope>NUCLEOTIDE SEQUENCE [LARGE SCALE GENOMIC DNA]</scope>
    <source>
        <strain evidence="1">BS2</strain>
    </source>
</reference>
<proteinExistence type="predicted"/>
<dbReference type="EMBL" id="NGFO01000005">
    <property type="protein sequence ID" value="OUC79933.1"/>
    <property type="molecule type" value="Genomic_DNA"/>
</dbReference>
<keyword evidence="2" id="KW-1185">Reference proteome</keyword>
<name>A0A243QE79_9ACTN</name>
<dbReference type="SUPFAM" id="SSF51182">
    <property type="entry name" value="RmlC-like cupins"/>
    <property type="match status" value="1"/>
</dbReference>
<dbReference type="PANTHER" id="PTHR37694">
    <property type="entry name" value="SLR8022 PROTEIN"/>
    <property type="match status" value="1"/>
</dbReference>
<evidence type="ECO:0000313" key="2">
    <source>
        <dbReference type="Proteomes" id="UP000194632"/>
    </source>
</evidence>
<protein>
    <submittedName>
        <fullName evidence="1">LuxR family transcriptional regulator</fullName>
    </submittedName>
</protein>
<dbReference type="Gene3D" id="2.60.120.10">
    <property type="entry name" value="Jelly Rolls"/>
    <property type="match status" value="1"/>
</dbReference>
<dbReference type="AlphaFoldDB" id="A0A243QE79"/>
<dbReference type="PANTHER" id="PTHR37694:SF1">
    <property type="entry name" value="SLR8022 PROTEIN"/>
    <property type="match status" value="1"/>
</dbReference>
<gene>
    <name evidence="1" type="ORF">CA982_05940</name>
</gene>